<organism evidence="1 2">
    <name type="scientific">Paraburkholderia fynbosensis</name>
    <dbReference type="NCBI Taxonomy" id="1200993"/>
    <lineage>
        <taxon>Bacteria</taxon>
        <taxon>Pseudomonadati</taxon>
        <taxon>Pseudomonadota</taxon>
        <taxon>Betaproteobacteria</taxon>
        <taxon>Burkholderiales</taxon>
        <taxon>Burkholderiaceae</taxon>
        <taxon>Paraburkholderia</taxon>
    </lineage>
</organism>
<keyword evidence="2" id="KW-1185">Reference proteome</keyword>
<dbReference type="EMBL" id="CADIKI010000028">
    <property type="protein sequence ID" value="CAB3809116.1"/>
    <property type="molecule type" value="Genomic_DNA"/>
</dbReference>
<sequence>MKLDDADFRQLRRLAPVLDDLLNAGEVEHADQAVRLAALAQLCSHLFEAYQREHPDDTAQAPRCTRVATVQAVTLVNSVRQSTPESADMLILPLGPHGIPEFSSAMRREP</sequence>
<dbReference type="RefSeq" id="WP_246291435.1">
    <property type="nucleotide sequence ID" value="NZ_CADIKI010000028.1"/>
</dbReference>
<dbReference type="Proteomes" id="UP000494252">
    <property type="component" value="Unassembled WGS sequence"/>
</dbReference>
<accession>A0A6J5GYP5</accession>
<evidence type="ECO:0000313" key="2">
    <source>
        <dbReference type="Proteomes" id="UP000494252"/>
    </source>
</evidence>
<evidence type="ECO:0000313" key="1">
    <source>
        <dbReference type="EMBL" id="CAB3809116.1"/>
    </source>
</evidence>
<protein>
    <submittedName>
        <fullName evidence="1">Uncharacterized protein</fullName>
    </submittedName>
</protein>
<reference evidence="1 2" key="1">
    <citation type="submission" date="2020-04" db="EMBL/GenBank/DDBJ databases">
        <authorList>
            <person name="De Canck E."/>
        </authorList>
    </citation>
    <scope>NUCLEOTIDE SEQUENCE [LARGE SCALE GENOMIC DNA]</scope>
    <source>
        <strain evidence="1 2">LMG 27177</strain>
    </source>
</reference>
<name>A0A6J5GYP5_9BURK</name>
<dbReference type="AlphaFoldDB" id="A0A6J5GYP5"/>
<proteinExistence type="predicted"/>
<gene>
    <name evidence="1" type="ORF">LMG27177_06718</name>
</gene>